<evidence type="ECO:0000313" key="3">
    <source>
        <dbReference type="EMBL" id="MBF9134002.1"/>
    </source>
</evidence>
<reference evidence="3 4" key="1">
    <citation type="submission" date="2020-11" db="EMBL/GenBank/DDBJ databases">
        <title>A novel isolate from a Black sea contaminated sediment with potential to produce alkanes: Plantactinospora alkalitolerans sp. nov.</title>
        <authorList>
            <person name="Carro L."/>
            <person name="Veyisoglu A."/>
            <person name="Guven K."/>
            <person name="Schumann P."/>
            <person name="Klenk H.-P."/>
            <person name="Sahin N."/>
        </authorList>
    </citation>
    <scope>NUCLEOTIDE SEQUENCE [LARGE SCALE GENOMIC DNA]</scope>
    <source>
        <strain evidence="3 4">S1510</strain>
    </source>
</reference>
<protein>
    <recommendedName>
        <fullName evidence="5">Exo-alpha-sialidase</fullName>
    </recommendedName>
</protein>
<feature type="compositionally biased region" description="Basic and acidic residues" evidence="1">
    <location>
        <begin position="37"/>
        <end position="50"/>
    </location>
</feature>
<evidence type="ECO:0000256" key="1">
    <source>
        <dbReference type="SAM" id="MobiDB-lite"/>
    </source>
</evidence>
<feature type="region of interest" description="Disordered" evidence="1">
    <location>
        <begin position="25"/>
        <end position="58"/>
    </location>
</feature>
<dbReference type="PROSITE" id="PS51257">
    <property type="entry name" value="PROKAR_LIPOPROTEIN"/>
    <property type="match status" value="1"/>
</dbReference>
<evidence type="ECO:0000256" key="2">
    <source>
        <dbReference type="SAM" id="SignalP"/>
    </source>
</evidence>
<dbReference type="EMBL" id="JADPUN010000311">
    <property type="protein sequence ID" value="MBF9134002.1"/>
    <property type="molecule type" value="Genomic_DNA"/>
</dbReference>
<dbReference type="SUPFAM" id="SSF50939">
    <property type="entry name" value="Sialidases"/>
    <property type="match status" value="1"/>
</dbReference>
<accession>A0ABS0H6B3</accession>
<dbReference type="InterPro" id="IPR036278">
    <property type="entry name" value="Sialidase_sf"/>
</dbReference>
<proteinExistence type="predicted"/>
<evidence type="ECO:0008006" key="5">
    <source>
        <dbReference type="Google" id="ProtNLM"/>
    </source>
</evidence>
<keyword evidence="2" id="KW-0732">Signal</keyword>
<dbReference type="Proteomes" id="UP000638560">
    <property type="component" value="Unassembled WGS sequence"/>
</dbReference>
<name>A0ABS0H6B3_9ACTN</name>
<gene>
    <name evidence="3" type="ORF">I0C86_34455</name>
</gene>
<evidence type="ECO:0000313" key="4">
    <source>
        <dbReference type="Proteomes" id="UP000638560"/>
    </source>
</evidence>
<feature type="chain" id="PRO_5046542305" description="Exo-alpha-sialidase" evidence="2">
    <location>
        <begin position="21"/>
        <end position="408"/>
    </location>
</feature>
<sequence length="408" mass="42168">MFRGLRVGALVAVLAALSLAGGCREPARGGDQAAGDPVDRRGPVDRRDPVDPSWVPLTLPAPGGGAERLMVRDVASCVDRWFLVGGAVAADGTERPAAWWSADGRSWQSLAVRADSFYGQRAVLYSAACRDGRLAALGARAGGVHGNPRVTGWRRTGNGSLAEVPAPFELYGGPTAASVARVAVGPSGWLTVGNRISGAAVWVASDPAAFEIVEAAPELASDAAGRTWAFDATAGPDGWLVVGAVGRTGRVERDPVAWVSRDGRGWQRQEVPGSPGYDELQRVAVVDGHRIAVGPRGTTFGAWRDDGSGWVVAGRFGSTAGGGAATVSALVAIDGQLVAAVSNGTTQHLWVSEDAGGSWRSLRGPVPEMPAGAFRSVTLGVQDHRLVLALDDGSRSTLWSTGTPGSTR</sequence>
<keyword evidence="4" id="KW-1185">Reference proteome</keyword>
<feature type="signal peptide" evidence="2">
    <location>
        <begin position="1"/>
        <end position="20"/>
    </location>
</feature>
<comment type="caution">
    <text evidence="3">The sequence shown here is derived from an EMBL/GenBank/DDBJ whole genome shotgun (WGS) entry which is preliminary data.</text>
</comment>
<dbReference type="RefSeq" id="WP_196205495.1">
    <property type="nucleotide sequence ID" value="NZ_JADPUN010000311.1"/>
</dbReference>
<organism evidence="3 4">
    <name type="scientific">Plantactinospora alkalitolerans</name>
    <dbReference type="NCBI Taxonomy" id="2789879"/>
    <lineage>
        <taxon>Bacteria</taxon>
        <taxon>Bacillati</taxon>
        <taxon>Actinomycetota</taxon>
        <taxon>Actinomycetes</taxon>
        <taxon>Micromonosporales</taxon>
        <taxon>Micromonosporaceae</taxon>
        <taxon>Plantactinospora</taxon>
    </lineage>
</organism>